<reference evidence="1 2" key="1">
    <citation type="submission" date="2024-01" db="EMBL/GenBank/DDBJ databases">
        <title>The complete chloroplast genome sequence of Lithospermum erythrorhizon: insights into the phylogenetic relationship among Boraginaceae species and the maternal lineages of purple gromwells.</title>
        <authorList>
            <person name="Okada T."/>
            <person name="Watanabe K."/>
        </authorList>
    </citation>
    <scope>NUCLEOTIDE SEQUENCE [LARGE SCALE GENOMIC DNA]</scope>
</reference>
<accession>A0AAV3RZH3</accession>
<comment type="caution">
    <text evidence="1">The sequence shown here is derived from an EMBL/GenBank/DDBJ whole genome shotgun (WGS) entry which is preliminary data.</text>
</comment>
<gene>
    <name evidence="1" type="ORF">LIER_34137</name>
</gene>
<keyword evidence="2" id="KW-1185">Reference proteome</keyword>
<proteinExistence type="predicted"/>
<evidence type="ECO:0000313" key="1">
    <source>
        <dbReference type="EMBL" id="GAA0186849.1"/>
    </source>
</evidence>
<organism evidence="1 2">
    <name type="scientific">Lithospermum erythrorhizon</name>
    <name type="common">Purple gromwell</name>
    <name type="synonym">Lithospermum officinale var. erythrorhizon</name>
    <dbReference type="NCBI Taxonomy" id="34254"/>
    <lineage>
        <taxon>Eukaryota</taxon>
        <taxon>Viridiplantae</taxon>
        <taxon>Streptophyta</taxon>
        <taxon>Embryophyta</taxon>
        <taxon>Tracheophyta</taxon>
        <taxon>Spermatophyta</taxon>
        <taxon>Magnoliopsida</taxon>
        <taxon>eudicotyledons</taxon>
        <taxon>Gunneridae</taxon>
        <taxon>Pentapetalae</taxon>
        <taxon>asterids</taxon>
        <taxon>lamiids</taxon>
        <taxon>Boraginales</taxon>
        <taxon>Boraginaceae</taxon>
        <taxon>Boraginoideae</taxon>
        <taxon>Lithospermeae</taxon>
        <taxon>Lithospermum</taxon>
    </lineage>
</organism>
<evidence type="ECO:0000313" key="2">
    <source>
        <dbReference type="Proteomes" id="UP001454036"/>
    </source>
</evidence>
<name>A0AAV3RZH3_LITER</name>
<dbReference type="Proteomes" id="UP001454036">
    <property type="component" value="Unassembled WGS sequence"/>
</dbReference>
<protein>
    <submittedName>
        <fullName evidence="1">Uncharacterized protein</fullName>
    </submittedName>
</protein>
<dbReference type="AlphaFoldDB" id="A0AAV3RZH3"/>
<dbReference type="EMBL" id="BAABME010014102">
    <property type="protein sequence ID" value="GAA0186849.1"/>
    <property type="molecule type" value="Genomic_DNA"/>
</dbReference>
<sequence>MIDSSNISIRNERVKHAASAYVQSTAILANRDQEWFSTLWERIRDHYLAMQLESCWYIYVRTPLSELFRPMFQFLDYVVNGVTRLLSGRSLE</sequence>